<dbReference type="GO" id="GO:0004674">
    <property type="term" value="F:protein serine/threonine kinase activity"/>
    <property type="evidence" value="ECO:0007669"/>
    <property type="project" value="UniProtKB-KW"/>
</dbReference>
<gene>
    <name evidence="14" type="ORF">GCM10009030_31730</name>
</gene>
<dbReference type="InterPro" id="IPR000719">
    <property type="entry name" value="Prot_kinase_dom"/>
</dbReference>
<evidence type="ECO:0000256" key="12">
    <source>
        <dbReference type="SAM" id="MobiDB-lite"/>
    </source>
</evidence>
<reference evidence="14" key="2">
    <citation type="submission" date="2020-09" db="EMBL/GenBank/DDBJ databases">
        <authorList>
            <person name="Sun Q."/>
            <person name="Ohkuma M."/>
        </authorList>
    </citation>
    <scope>NUCLEOTIDE SEQUENCE</scope>
    <source>
        <strain evidence="14">JCM 17820</strain>
    </source>
</reference>
<comment type="caution">
    <text evidence="14">The sequence shown here is derived from an EMBL/GenBank/DDBJ whole genome shotgun (WGS) entry which is preliminary data.</text>
</comment>
<evidence type="ECO:0000256" key="3">
    <source>
        <dbReference type="ARBA" id="ARBA00022527"/>
    </source>
</evidence>
<dbReference type="AlphaFoldDB" id="A0A830GQX1"/>
<evidence type="ECO:0000256" key="8">
    <source>
        <dbReference type="ARBA" id="ARBA00022840"/>
    </source>
</evidence>
<evidence type="ECO:0000256" key="1">
    <source>
        <dbReference type="ARBA" id="ARBA00009196"/>
    </source>
</evidence>
<evidence type="ECO:0000259" key="13">
    <source>
        <dbReference type="PROSITE" id="PS50011"/>
    </source>
</evidence>
<dbReference type="GO" id="GO:0005524">
    <property type="term" value="F:ATP binding"/>
    <property type="evidence" value="ECO:0007669"/>
    <property type="project" value="UniProtKB-KW"/>
</dbReference>
<dbReference type="InterPro" id="IPR018935">
    <property type="entry name" value="RIO_kinase_CS"/>
</dbReference>
<dbReference type="Gene3D" id="3.30.200.20">
    <property type="entry name" value="Phosphorylase Kinase, domain 1"/>
    <property type="match status" value="1"/>
</dbReference>
<proteinExistence type="inferred from homology"/>
<reference evidence="14" key="1">
    <citation type="journal article" date="2014" name="Int. J. Syst. Evol. Microbiol.">
        <title>Complete genome sequence of Corynebacterium casei LMG S-19264T (=DSM 44701T), isolated from a smear-ripened cheese.</title>
        <authorList>
            <consortium name="US DOE Joint Genome Institute (JGI-PGF)"/>
            <person name="Walter F."/>
            <person name="Albersmeier A."/>
            <person name="Kalinowski J."/>
            <person name="Ruckert C."/>
        </authorList>
    </citation>
    <scope>NUCLEOTIDE SEQUENCE</scope>
    <source>
        <strain evidence="14">JCM 17820</strain>
    </source>
</reference>
<feature type="compositionally biased region" description="Acidic residues" evidence="12">
    <location>
        <begin position="288"/>
        <end position="300"/>
    </location>
</feature>
<dbReference type="Pfam" id="PF01163">
    <property type="entry name" value="RIO1"/>
    <property type="match status" value="1"/>
</dbReference>
<comment type="catalytic activity">
    <reaction evidence="10">
        <text>L-threonyl-[protein] + ATP = O-phospho-L-threonyl-[protein] + ADP + H(+)</text>
        <dbReference type="Rhea" id="RHEA:46608"/>
        <dbReference type="Rhea" id="RHEA-COMP:11060"/>
        <dbReference type="Rhea" id="RHEA-COMP:11605"/>
        <dbReference type="ChEBI" id="CHEBI:15378"/>
        <dbReference type="ChEBI" id="CHEBI:30013"/>
        <dbReference type="ChEBI" id="CHEBI:30616"/>
        <dbReference type="ChEBI" id="CHEBI:61977"/>
        <dbReference type="ChEBI" id="CHEBI:456216"/>
        <dbReference type="EC" id="2.7.11.1"/>
    </reaction>
</comment>
<evidence type="ECO:0000256" key="9">
    <source>
        <dbReference type="ARBA" id="ARBA00022842"/>
    </source>
</evidence>
<keyword evidence="4" id="KW-0808">Transferase</keyword>
<evidence type="ECO:0000256" key="11">
    <source>
        <dbReference type="ARBA" id="ARBA00048679"/>
    </source>
</evidence>
<feature type="region of interest" description="Disordered" evidence="12">
    <location>
        <begin position="283"/>
        <end position="312"/>
    </location>
</feature>
<comment type="catalytic activity">
    <reaction evidence="11">
        <text>L-seryl-[protein] + ATP = O-phospho-L-seryl-[protein] + ADP + H(+)</text>
        <dbReference type="Rhea" id="RHEA:17989"/>
        <dbReference type="Rhea" id="RHEA-COMP:9863"/>
        <dbReference type="Rhea" id="RHEA-COMP:11604"/>
        <dbReference type="ChEBI" id="CHEBI:15378"/>
        <dbReference type="ChEBI" id="CHEBI:29999"/>
        <dbReference type="ChEBI" id="CHEBI:30616"/>
        <dbReference type="ChEBI" id="CHEBI:83421"/>
        <dbReference type="ChEBI" id="CHEBI:456216"/>
        <dbReference type="EC" id="2.7.11.1"/>
    </reaction>
</comment>
<evidence type="ECO:0000256" key="5">
    <source>
        <dbReference type="ARBA" id="ARBA00022723"/>
    </source>
</evidence>
<feature type="domain" description="Protein kinase" evidence="13">
    <location>
        <begin position="82"/>
        <end position="312"/>
    </location>
</feature>
<evidence type="ECO:0000256" key="10">
    <source>
        <dbReference type="ARBA" id="ARBA00047899"/>
    </source>
</evidence>
<keyword evidence="8" id="KW-0067">ATP-binding</keyword>
<evidence type="ECO:0000256" key="6">
    <source>
        <dbReference type="ARBA" id="ARBA00022741"/>
    </source>
</evidence>
<evidence type="ECO:0000313" key="14">
    <source>
        <dbReference type="EMBL" id="GGN99784.1"/>
    </source>
</evidence>
<dbReference type="InterPro" id="IPR018934">
    <property type="entry name" value="RIO_dom"/>
</dbReference>
<organism evidence="14 15">
    <name type="scientific">Haloarcula pellucida</name>
    <dbReference type="NCBI Taxonomy" id="1427151"/>
    <lineage>
        <taxon>Archaea</taxon>
        <taxon>Methanobacteriati</taxon>
        <taxon>Methanobacteriota</taxon>
        <taxon>Stenosarchaea group</taxon>
        <taxon>Halobacteria</taxon>
        <taxon>Halobacteriales</taxon>
        <taxon>Haloarculaceae</taxon>
        <taxon>Haloarcula</taxon>
    </lineage>
</organism>
<evidence type="ECO:0000256" key="7">
    <source>
        <dbReference type="ARBA" id="ARBA00022777"/>
    </source>
</evidence>
<evidence type="ECO:0000256" key="4">
    <source>
        <dbReference type="ARBA" id="ARBA00022679"/>
    </source>
</evidence>
<dbReference type="CDD" id="cd05145">
    <property type="entry name" value="RIO1_like"/>
    <property type="match status" value="1"/>
</dbReference>
<dbReference type="SUPFAM" id="SSF56112">
    <property type="entry name" value="Protein kinase-like (PK-like)"/>
    <property type="match status" value="1"/>
</dbReference>
<name>A0A830GQX1_9EURY</name>
<protein>
    <recommendedName>
        <fullName evidence="2">non-specific serine/threonine protein kinase</fullName>
        <ecNumber evidence="2">2.7.11.1</ecNumber>
    </recommendedName>
</protein>
<dbReference type="InterPro" id="IPR000687">
    <property type="entry name" value="RIO_kinase"/>
</dbReference>
<dbReference type="InterPro" id="IPR011009">
    <property type="entry name" value="Kinase-like_dom_sf"/>
</dbReference>
<accession>A0A830GQX1</accession>
<dbReference type="PROSITE" id="PS01245">
    <property type="entry name" value="RIO1"/>
    <property type="match status" value="1"/>
</dbReference>
<dbReference type="GO" id="GO:0046872">
    <property type="term" value="F:metal ion binding"/>
    <property type="evidence" value="ECO:0007669"/>
    <property type="project" value="UniProtKB-KW"/>
</dbReference>
<dbReference type="RefSeq" id="WP_189000215.1">
    <property type="nucleotide sequence ID" value="NZ_BMOU01000005.1"/>
</dbReference>
<keyword evidence="15" id="KW-1185">Reference proteome</keyword>
<dbReference type="NCBIfam" id="NF041310">
    <property type="entry name" value="Prot_Kin_Rio1_Halo"/>
    <property type="match status" value="1"/>
</dbReference>
<dbReference type="Proteomes" id="UP000605784">
    <property type="component" value="Unassembled WGS sequence"/>
</dbReference>
<dbReference type="PROSITE" id="PS50011">
    <property type="entry name" value="PROTEIN_KINASE_DOM"/>
    <property type="match status" value="1"/>
</dbReference>
<feature type="region of interest" description="Disordered" evidence="12">
    <location>
        <begin position="1"/>
        <end position="22"/>
    </location>
</feature>
<evidence type="ECO:0000313" key="15">
    <source>
        <dbReference type="Proteomes" id="UP000605784"/>
    </source>
</evidence>
<keyword evidence="6" id="KW-0547">Nucleotide-binding</keyword>
<keyword evidence="3 14" id="KW-0723">Serine/threonine-protein kinase</keyword>
<keyword evidence="9" id="KW-0460">Magnesium</keyword>
<comment type="similarity">
    <text evidence="1">Belongs to the protein kinase superfamily. RIO-type Ser/Thr kinase family.</text>
</comment>
<sequence length="312" mass="35142">MSDSEAEFGLLETDEAEGVGDEWEEIDVSDTEADRIARKRDREFSEFRKRIKDADQFKVEASVFDDATYGALYKLVQDGHIDAFGGPISTGKEANVYTALSGDEEVAVKVYRINASDFKDMRGYLDGDPRFEGIGSDKKKVVTAWVRKESSNLKRARRAGVRTPEPIAVERNVLVMEYLGTEEGRAKRLNEVHIENPETAYEVVKEYVRRLYDAGLVHGDLSEYNVVFHEGQLYIIDLGQAVTIHHPNADEFLERDCRNVANFFARQGVDATPDELLAYVKEYATPKDDDDTAPGSDDDAVPQGTPEDRRED</sequence>
<dbReference type="Gene3D" id="1.10.510.10">
    <property type="entry name" value="Transferase(Phosphotransferase) domain 1"/>
    <property type="match status" value="1"/>
</dbReference>
<dbReference type="EMBL" id="BMOU01000005">
    <property type="protein sequence ID" value="GGN99784.1"/>
    <property type="molecule type" value="Genomic_DNA"/>
</dbReference>
<dbReference type="SMART" id="SM00090">
    <property type="entry name" value="RIO"/>
    <property type="match status" value="1"/>
</dbReference>
<dbReference type="InterPro" id="IPR054876">
    <property type="entry name" value="RIO1_kinase"/>
</dbReference>
<keyword evidence="5" id="KW-0479">Metal-binding</keyword>
<dbReference type="InterPro" id="IPR051272">
    <property type="entry name" value="RIO-type_Ser/Thr_kinase"/>
</dbReference>
<evidence type="ECO:0000256" key="2">
    <source>
        <dbReference type="ARBA" id="ARBA00012513"/>
    </source>
</evidence>
<dbReference type="PANTHER" id="PTHR45723">
    <property type="entry name" value="SERINE/THREONINE-PROTEIN KINASE RIO1"/>
    <property type="match status" value="1"/>
</dbReference>
<keyword evidence="7 14" id="KW-0418">Kinase</keyword>
<dbReference type="EC" id="2.7.11.1" evidence="2"/>